<protein>
    <submittedName>
        <fullName evidence="4">FAD-dependent oxidoreductase</fullName>
    </submittedName>
</protein>
<dbReference type="RefSeq" id="WP_027944829.1">
    <property type="nucleotide sequence ID" value="NZ_BSTI01000006.1"/>
</dbReference>
<organism evidence="4 5">
    <name type="scientific">Amycolatopsis taiwanensis</name>
    <dbReference type="NCBI Taxonomy" id="342230"/>
    <lineage>
        <taxon>Bacteria</taxon>
        <taxon>Bacillati</taxon>
        <taxon>Actinomycetota</taxon>
        <taxon>Actinomycetes</taxon>
        <taxon>Pseudonocardiales</taxon>
        <taxon>Pseudonocardiaceae</taxon>
        <taxon>Amycolatopsis</taxon>
    </lineage>
</organism>
<dbReference type="Gene3D" id="3.50.50.60">
    <property type="entry name" value="FAD/NAD(P)-binding domain"/>
    <property type="match status" value="1"/>
</dbReference>
<dbReference type="EMBL" id="BSTI01000006">
    <property type="protein sequence ID" value="GLY66412.1"/>
    <property type="molecule type" value="Genomic_DNA"/>
</dbReference>
<keyword evidence="1" id="KW-0560">Oxidoreductase</keyword>
<dbReference type="Pfam" id="PF01494">
    <property type="entry name" value="FAD_binding_3"/>
    <property type="match status" value="1"/>
</dbReference>
<reference evidence="4" key="1">
    <citation type="submission" date="2023-03" db="EMBL/GenBank/DDBJ databases">
        <title>Amycolatopsis taiwanensis NBRC 103393.</title>
        <authorList>
            <person name="Ichikawa N."/>
            <person name="Sato H."/>
            <person name="Tonouchi N."/>
        </authorList>
    </citation>
    <scope>NUCLEOTIDE SEQUENCE</scope>
    <source>
        <strain evidence="4">NBRC 103393</strain>
    </source>
</reference>
<dbReference type="PANTHER" id="PTHR13789:SF309">
    <property type="entry name" value="PUTATIVE (AFU_ORTHOLOGUE AFUA_6G14510)-RELATED"/>
    <property type="match status" value="1"/>
</dbReference>
<feature type="domain" description="FAD-binding" evidence="3">
    <location>
        <begin position="7"/>
        <end position="343"/>
    </location>
</feature>
<evidence type="ECO:0000259" key="3">
    <source>
        <dbReference type="Pfam" id="PF01494"/>
    </source>
</evidence>
<dbReference type="GO" id="GO:0071949">
    <property type="term" value="F:FAD binding"/>
    <property type="evidence" value="ECO:0007669"/>
    <property type="project" value="InterPro"/>
</dbReference>
<dbReference type="PANTHER" id="PTHR13789">
    <property type="entry name" value="MONOOXYGENASE"/>
    <property type="match status" value="1"/>
</dbReference>
<accession>A0A9W6VGE3</accession>
<name>A0A9W6VGE3_9PSEU</name>
<dbReference type="PRINTS" id="PR00420">
    <property type="entry name" value="RNGMNOXGNASE"/>
</dbReference>
<evidence type="ECO:0000256" key="1">
    <source>
        <dbReference type="ARBA" id="ARBA00023002"/>
    </source>
</evidence>
<proteinExistence type="predicted"/>
<keyword evidence="2" id="KW-0503">Monooxygenase</keyword>
<dbReference type="AlphaFoldDB" id="A0A9W6VGE3"/>
<dbReference type="InterPro" id="IPR036188">
    <property type="entry name" value="FAD/NAD-bd_sf"/>
</dbReference>
<gene>
    <name evidence="4" type="ORF">Atai01_30310</name>
</gene>
<evidence type="ECO:0000313" key="5">
    <source>
        <dbReference type="Proteomes" id="UP001165136"/>
    </source>
</evidence>
<evidence type="ECO:0000313" key="4">
    <source>
        <dbReference type="EMBL" id="GLY66412.1"/>
    </source>
</evidence>
<sequence length="404" mass="42656">MSRNRTALVIGGGIAGPVAATALVKAGIEATVYEAYPEESNGIGGALALAPNGLAALGIVGADDAVCSIAKPIRHMAMSVDGKNLGRLPAIPDLPPLQAVDRGDLHRVLRARALAAGVRFEYGKRLVDVDDGPAGITARFADGSVADADVLIGADGVRSTVRTLIDPNAPGPGYTGMLGFEGIADTTMDIDPDTMTSAFGKRAYYLYWAQPGGGIKWGANLPSRKYLSLTEARAVPAEEWLRTLRETYADDVPGAELAARTTTETLQVTGALHIMPPVPHWYRGRMVLVGDAVHAPSNSTGQGASLAIESAIELARCLRDLADPASAFAAYERLRRERVERIAARGAKVNHAKTPGPVARKAMSLLMPVMFKAINVEKMIGREQRYTIDWDAPVTAATTVTPAA</sequence>
<dbReference type="InterPro" id="IPR050493">
    <property type="entry name" value="FAD-dep_Monooxygenase_BioMet"/>
</dbReference>
<dbReference type="Proteomes" id="UP001165136">
    <property type="component" value="Unassembled WGS sequence"/>
</dbReference>
<evidence type="ECO:0000256" key="2">
    <source>
        <dbReference type="ARBA" id="ARBA00023033"/>
    </source>
</evidence>
<dbReference type="GO" id="GO:0004497">
    <property type="term" value="F:monooxygenase activity"/>
    <property type="evidence" value="ECO:0007669"/>
    <property type="project" value="UniProtKB-KW"/>
</dbReference>
<dbReference type="InterPro" id="IPR002938">
    <property type="entry name" value="FAD-bd"/>
</dbReference>
<dbReference type="SUPFAM" id="SSF51905">
    <property type="entry name" value="FAD/NAD(P)-binding domain"/>
    <property type="match status" value="1"/>
</dbReference>
<keyword evidence="5" id="KW-1185">Reference proteome</keyword>
<comment type="caution">
    <text evidence="4">The sequence shown here is derived from an EMBL/GenBank/DDBJ whole genome shotgun (WGS) entry which is preliminary data.</text>
</comment>